<feature type="domain" description="RNase III" evidence="18">
    <location>
        <begin position="4"/>
        <end position="133"/>
    </location>
</feature>
<dbReference type="FunFam" id="3.30.160.20:FF:000003">
    <property type="entry name" value="Ribonuclease 3"/>
    <property type="match status" value="1"/>
</dbReference>
<dbReference type="PROSITE" id="PS50142">
    <property type="entry name" value="RNASE_3_2"/>
    <property type="match status" value="1"/>
</dbReference>
<dbReference type="HAMAP" id="MF_00104">
    <property type="entry name" value="RNase_III"/>
    <property type="match status" value="1"/>
</dbReference>
<dbReference type="CDD" id="cd10845">
    <property type="entry name" value="DSRM_RNAse_III_family"/>
    <property type="match status" value="1"/>
</dbReference>
<dbReference type="KEGG" id="nti:DNFV4_01078"/>
<evidence type="ECO:0000256" key="3">
    <source>
        <dbReference type="ARBA" id="ARBA00010183"/>
    </source>
</evidence>
<feature type="binding site" evidence="15">
    <location>
        <position position="122"/>
    </location>
    <ligand>
        <name>Mg(2+)</name>
        <dbReference type="ChEBI" id="CHEBI:18420"/>
    </ligand>
</feature>
<dbReference type="InterPro" id="IPR000999">
    <property type="entry name" value="RNase_III_dom"/>
</dbReference>
<evidence type="ECO:0000256" key="11">
    <source>
        <dbReference type="ARBA" id="ARBA00022759"/>
    </source>
</evidence>
<evidence type="ECO:0000256" key="12">
    <source>
        <dbReference type="ARBA" id="ARBA00022801"/>
    </source>
</evidence>
<keyword evidence="8 15" id="KW-0819">tRNA processing</keyword>
<keyword evidence="6 15" id="KW-0698">rRNA processing</keyword>
<dbReference type="GO" id="GO:0010468">
    <property type="term" value="P:regulation of gene expression"/>
    <property type="evidence" value="ECO:0007669"/>
    <property type="project" value="TreeGrafter"/>
</dbReference>
<keyword evidence="20" id="KW-1185">Reference proteome</keyword>
<evidence type="ECO:0000259" key="18">
    <source>
        <dbReference type="PROSITE" id="PS50142"/>
    </source>
</evidence>
<evidence type="ECO:0000256" key="16">
    <source>
        <dbReference type="SAM" id="MobiDB-lite"/>
    </source>
</evidence>
<dbReference type="GO" id="GO:0004525">
    <property type="term" value="F:ribonuclease III activity"/>
    <property type="evidence" value="ECO:0007669"/>
    <property type="project" value="UniProtKB-UniRule"/>
</dbReference>
<keyword evidence="11 15" id="KW-0255">Endonuclease</keyword>
<comment type="subunit">
    <text evidence="4 15">Homodimer.</text>
</comment>
<dbReference type="GO" id="GO:0006397">
    <property type="term" value="P:mRNA processing"/>
    <property type="evidence" value="ECO:0007669"/>
    <property type="project" value="UniProtKB-UniRule"/>
</dbReference>
<dbReference type="EC" id="3.1.26.3" evidence="15"/>
<feature type="compositionally biased region" description="Basic and acidic residues" evidence="16">
    <location>
        <begin position="220"/>
        <end position="232"/>
    </location>
</feature>
<dbReference type="InterPro" id="IPR014720">
    <property type="entry name" value="dsRBD_dom"/>
</dbReference>
<evidence type="ECO:0000256" key="9">
    <source>
        <dbReference type="ARBA" id="ARBA00022722"/>
    </source>
</evidence>
<dbReference type="Gene3D" id="1.10.1520.10">
    <property type="entry name" value="Ribonuclease III domain"/>
    <property type="match status" value="1"/>
</dbReference>
<dbReference type="SUPFAM" id="SSF54768">
    <property type="entry name" value="dsRNA-binding domain-like"/>
    <property type="match status" value="1"/>
</dbReference>
<dbReference type="FunFam" id="1.10.1520.10:FF:000001">
    <property type="entry name" value="Ribonuclease 3"/>
    <property type="match status" value="1"/>
</dbReference>
<feature type="active site" evidence="15">
    <location>
        <position position="122"/>
    </location>
</feature>
<dbReference type="AlphaFoldDB" id="A0AA86T2P2"/>
<dbReference type="GO" id="GO:0006364">
    <property type="term" value="P:rRNA processing"/>
    <property type="evidence" value="ECO:0007669"/>
    <property type="project" value="UniProtKB-UniRule"/>
</dbReference>
<evidence type="ECO:0000256" key="15">
    <source>
        <dbReference type="HAMAP-Rule" id="MF_00104"/>
    </source>
</evidence>
<keyword evidence="12 15" id="KW-0378">Hydrolase</keyword>
<dbReference type="PANTHER" id="PTHR11207:SF0">
    <property type="entry name" value="RIBONUCLEASE 3"/>
    <property type="match status" value="1"/>
</dbReference>
<keyword evidence="10 15" id="KW-0479">Metal-binding</keyword>
<dbReference type="SMART" id="SM00535">
    <property type="entry name" value="RIBOc"/>
    <property type="match status" value="1"/>
</dbReference>
<dbReference type="Pfam" id="PF14622">
    <property type="entry name" value="Ribonucleas_3_3"/>
    <property type="match status" value="1"/>
</dbReference>
<feature type="active site" evidence="15">
    <location>
        <position position="50"/>
    </location>
</feature>
<comment type="function">
    <text evidence="15">Digests double-stranded RNA. Involved in the processing of primary rRNA transcript to yield the immediate precursors to the large and small rRNAs (23S and 16S). Processes some mRNAs, and tRNAs when they are encoded in the rRNA operon. Processes pre-crRNA and tracrRNA of type II CRISPR loci if present in the organism.</text>
</comment>
<comment type="subcellular location">
    <subcellularLocation>
        <location evidence="2 15">Cytoplasm</location>
    </subcellularLocation>
</comment>
<evidence type="ECO:0000256" key="2">
    <source>
        <dbReference type="ARBA" id="ARBA00004496"/>
    </source>
</evidence>
<keyword evidence="15" id="KW-0699">rRNA-binding</keyword>
<sequence>MDRRNGIEAALGYVFRRPAWLDEALTHKSFLNEQRLKSGRHNERLELLGDAVLALVVTDYLTERFPQLDEGRLSKLKARLVSAQVLARAAQRLELGRFLKLGRGEEVTQGREKQSVLADAFEAVLAAIYRDGGLDEARAFALRVLDTDLLALDRAGGHPDQEDFKTRLQEYCQSRLDVLPQYTVTGESGPDHRKVFEVELTIGGRAYGVGRGHTKKAAEQEAAREALGRIESGDIPAGEGE</sequence>
<proteinExistence type="inferred from homology"/>
<name>A0AA86T2P2_9BACT</name>
<keyword evidence="5 15" id="KW-0963">Cytoplasm</keyword>
<evidence type="ECO:0000256" key="13">
    <source>
        <dbReference type="ARBA" id="ARBA00022842"/>
    </source>
</evidence>
<keyword evidence="9 15" id="KW-0540">Nuclease</keyword>
<accession>A0AA86T2P2</accession>
<reference evidence="19" key="1">
    <citation type="submission" date="2022-10" db="EMBL/GenBank/DDBJ databases">
        <authorList>
            <person name="Koch H."/>
        </authorList>
    </citation>
    <scope>NUCLEOTIDE SEQUENCE</scope>
    <source>
        <strain evidence="19">DNF</strain>
    </source>
</reference>
<dbReference type="EMBL" id="OX365700">
    <property type="protein sequence ID" value="CAI4030650.1"/>
    <property type="molecule type" value="Genomic_DNA"/>
</dbReference>
<dbReference type="InterPro" id="IPR011907">
    <property type="entry name" value="RNase_III"/>
</dbReference>
<dbReference type="GO" id="GO:0019843">
    <property type="term" value="F:rRNA binding"/>
    <property type="evidence" value="ECO:0007669"/>
    <property type="project" value="UniProtKB-KW"/>
</dbReference>
<dbReference type="InterPro" id="IPR036389">
    <property type="entry name" value="RNase_III_sf"/>
</dbReference>
<dbReference type="SMART" id="SM00358">
    <property type="entry name" value="DSRM"/>
    <property type="match status" value="1"/>
</dbReference>
<organism evidence="19 20">
    <name type="scientific">Nitrospira tepida</name>
    <dbReference type="NCBI Taxonomy" id="2973512"/>
    <lineage>
        <taxon>Bacteria</taxon>
        <taxon>Pseudomonadati</taxon>
        <taxon>Nitrospirota</taxon>
        <taxon>Nitrospiria</taxon>
        <taxon>Nitrospirales</taxon>
        <taxon>Nitrospiraceae</taxon>
        <taxon>Nitrospira</taxon>
    </lineage>
</organism>
<dbReference type="Gene3D" id="3.30.160.20">
    <property type="match status" value="1"/>
</dbReference>
<dbReference type="NCBIfam" id="TIGR02191">
    <property type="entry name" value="RNaseIII"/>
    <property type="match status" value="1"/>
</dbReference>
<evidence type="ECO:0000256" key="6">
    <source>
        <dbReference type="ARBA" id="ARBA00022552"/>
    </source>
</evidence>
<keyword evidence="14 15" id="KW-0694">RNA-binding</keyword>
<evidence type="ECO:0000256" key="14">
    <source>
        <dbReference type="ARBA" id="ARBA00022884"/>
    </source>
</evidence>
<dbReference type="PANTHER" id="PTHR11207">
    <property type="entry name" value="RIBONUCLEASE III"/>
    <property type="match status" value="1"/>
</dbReference>
<gene>
    <name evidence="15" type="primary">rnc</name>
    <name evidence="19" type="ORF">DNFV4_01078</name>
</gene>
<dbReference type="RefSeq" id="WP_289267628.1">
    <property type="nucleotide sequence ID" value="NZ_OX365700.1"/>
</dbReference>
<feature type="domain" description="DRBM" evidence="17">
    <location>
        <begin position="163"/>
        <end position="232"/>
    </location>
</feature>
<feature type="binding site" evidence="15">
    <location>
        <position position="46"/>
    </location>
    <ligand>
        <name>Mg(2+)</name>
        <dbReference type="ChEBI" id="CHEBI:18420"/>
    </ligand>
</feature>
<dbReference type="GO" id="GO:0046872">
    <property type="term" value="F:metal ion binding"/>
    <property type="evidence" value="ECO:0007669"/>
    <property type="project" value="UniProtKB-KW"/>
</dbReference>
<keyword evidence="7 15" id="KW-0507">mRNA processing</keyword>
<evidence type="ECO:0000256" key="7">
    <source>
        <dbReference type="ARBA" id="ARBA00022664"/>
    </source>
</evidence>
<feature type="binding site" evidence="15">
    <location>
        <position position="119"/>
    </location>
    <ligand>
        <name>Mg(2+)</name>
        <dbReference type="ChEBI" id="CHEBI:18420"/>
    </ligand>
</feature>
<evidence type="ECO:0000256" key="10">
    <source>
        <dbReference type="ARBA" id="ARBA00022723"/>
    </source>
</evidence>
<dbReference type="SUPFAM" id="SSF69065">
    <property type="entry name" value="RNase III domain-like"/>
    <property type="match status" value="1"/>
</dbReference>
<dbReference type="GO" id="GO:0003725">
    <property type="term" value="F:double-stranded RNA binding"/>
    <property type="evidence" value="ECO:0007669"/>
    <property type="project" value="TreeGrafter"/>
</dbReference>
<evidence type="ECO:0000259" key="17">
    <source>
        <dbReference type="PROSITE" id="PS50137"/>
    </source>
</evidence>
<evidence type="ECO:0000313" key="19">
    <source>
        <dbReference type="EMBL" id="CAI4030650.1"/>
    </source>
</evidence>
<comment type="cofactor">
    <cofactor evidence="15">
        <name>Mg(2+)</name>
        <dbReference type="ChEBI" id="CHEBI:18420"/>
    </cofactor>
</comment>
<dbReference type="GO" id="GO:0008033">
    <property type="term" value="P:tRNA processing"/>
    <property type="evidence" value="ECO:0007669"/>
    <property type="project" value="UniProtKB-KW"/>
</dbReference>
<dbReference type="Pfam" id="PF00035">
    <property type="entry name" value="dsrm"/>
    <property type="match status" value="1"/>
</dbReference>
<evidence type="ECO:0000256" key="1">
    <source>
        <dbReference type="ARBA" id="ARBA00000109"/>
    </source>
</evidence>
<protein>
    <recommendedName>
        <fullName evidence="15">Ribonuclease 3</fullName>
        <ecNumber evidence="15">3.1.26.3</ecNumber>
    </recommendedName>
    <alternativeName>
        <fullName evidence="15">Ribonuclease III</fullName>
        <shortName evidence="15">RNase III</shortName>
    </alternativeName>
</protein>
<dbReference type="CDD" id="cd00593">
    <property type="entry name" value="RIBOc"/>
    <property type="match status" value="1"/>
</dbReference>
<comment type="catalytic activity">
    <reaction evidence="1 15">
        <text>Endonucleolytic cleavage to 5'-phosphomonoester.</text>
        <dbReference type="EC" id="3.1.26.3"/>
    </reaction>
</comment>
<evidence type="ECO:0000256" key="4">
    <source>
        <dbReference type="ARBA" id="ARBA00011738"/>
    </source>
</evidence>
<dbReference type="GO" id="GO:0005737">
    <property type="term" value="C:cytoplasm"/>
    <property type="evidence" value="ECO:0007669"/>
    <property type="project" value="UniProtKB-SubCell"/>
</dbReference>
<keyword evidence="13 15" id="KW-0460">Magnesium</keyword>
<dbReference type="PROSITE" id="PS50137">
    <property type="entry name" value="DS_RBD"/>
    <property type="match status" value="1"/>
</dbReference>
<dbReference type="Proteomes" id="UP001179121">
    <property type="component" value="Chromosome"/>
</dbReference>
<feature type="region of interest" description="Disordered" evidence="16">
    <location>
        <begin position="220"/>
        <end position="241"/>
    </location>
</feature>
<comment type="similarity">
    <text evidence="3">Belongs to the ribonuclease III family.</text>
</comment>
<evidence type="ECO:0000256" key="5">
    <source>
        <dbReference type="ARBA" id="ARBA00022490"/>
    </source>
</evidence>
<evidence type="ECO:0000313" key="20">
    <source>
        <dbReference type="Proteomes" id="UP001179121"/>
    </source>
</evidence>
<evidence type="ECO:0000256" key="8">
    <source>
        <dbReference type="ARBA" id="ARBA00022694"/>
    </source>
</evidence>
<dbReference type="GO" id="GO:0042802">
    <property type="term" value="F:identical protein binding"/>
    <property type="evidence" value="ECO:0007669"/>
    <property type="project" value="UniProtKB-ARBA"/>
</dbReference>